<dbReference type="EMBL" id="CADCXW020000348">
    <property type="protein sequence ID" value="CAD1583656.1"/>
    <property type="molecule type" value="Genomic_DNA"/>
</dbReference>
<proteinExistence type="predicted"/>
<protein>
    <submittedName>
        <fullName evidence="2">Uncharacterized protein</fullName>
    </submittedName>
</protein>
<sequence length="129" mass="14086">MDDNERHKATSPRSSCSSSSGGCTRSIAQPTTPTSPTLNLMEQLLLAKMERHSIADNYQPDQYQSARPKKTLLFRTDSMDSQTSASTFSSARSADSLGNNYCKCDDCLLGIGDKHQRHAVSAGKKKVNN</sequence>
<organism evidence="2">
    <name type="scientific">Bracon brevicornis</name>
    <dbReference type="NCBI Taxonomy" id="1563983"/>
    <lineage>
        <taxon>Eukaryota</taxon>
        <taxon>Metazoa</taxon>
        <taxon>Ecdysozoa</taxon>
        <taxon>Arthropoda</taxon>
        <taxon>Hexapoda</taxon>
        <taxon>Insecta</taxon>
        <taxon>Pterygota</taxon>
        <taxon>Neoptera</taxon>
        <taxon>Endopterygota</taxon>
        <taxon>Hymenoptera</taxon>
        <taxon>Apocrita</taxon>
        <taxon>Ichneumonoidea</taxon>
        <taxon>Braconidae</taxon>
        <taxon>Braconinae</taxon>
        <taxon>Bracon</taxon>
    </lineage>
</organism>
<dbReference type="AlphaFoldDB" id="A0A6V7M6U4"/>
<evidence type="ECO:0000256" key="1">
    <source>
        <dbReference type="SAM" id="MobiDB-lite"/>
    </source>
</evidence>
<gene>
    <name evidence="2" type="ORF">BBRV_LOCUS124274</name>
</gene>
<accession>A0A6V7M6U4</accession>
<name>A0A6V7M6U4_9HYME</name>
<evidence type="ECO:0000313" key="2">
    <source>
        <dbReference type="EMBL" id="CAD1583656.1"/>
    </source>
</evidence>
<feature type="compositionally biased region" description="Low complexity" evidence="1">
    <location>
        <begin position="11"/>
        <end position="26"/>
    </location>
</feature>
<feature type="region of interest" description="Disordered" evidence="1">
    <location>
        <begin position="1"/>
        <end position="38"/>
    </location>
</feature>
<reference evidence="2" key="1">
    <citation type="submission" date="2020-07" db="EMBL/GenBank/DDBJ databases">
        <authorList>
            <person name="Ferguson B K."/>
        </authorList>
    </citation>
    <scope>NUCLEOTIDE SEQUENCE</scope>
    <source>
        <strain evidence="2">L06</strain>
    </source>
</reference>
<feature type="compositionally biased region" description="Polar residues" evidence="1">
    <location>
        <begin position="27"/>
        <end position="38"/>
    </location>
</feature>